<keyword evidence="3 11" id="KW-1134">Transmembrane beta strand</keyword>
<evidence type="ECO:0000256" key="10">
    <source>
        <dbReference type="ARBA" id="ARBA00023237"/>
    </source>
</evidence>
<keyword evidence="5 11" id="KW-0812">Transmembrane</keyword>
<dbReference type="InterPro" id="IPR000531">
    <property type="entry name" value="Beta-barrel_TonB"/>
</dbReference>
<dbReference type="KEGG" id="rgu:A4W93_07375"/>
<comment type="subcellular location">
    <subcellularLocation>
        <location evidence="1 11">Cell outer membrane</location>
        <topology evidence="1 11">Multi-pass membrane protein</topology>
    </subcellularLocation>
</comment>
<dbReference type="Proteomes" id="UP000193427">
    <property type="component" value="Chromosome"/>
</dbReference>
<dbReference type="CDD" id="cd01347">
    <property type="entry name" value="ligand_gated_channel"/>
    <property type="match status" value="1"/>
</dbReference>
<evidence type="ECO:0000313" key="14">
    <source>
        <dbReference type="Proteomes" id="UP000193427"/>
    </source>
</evidence>
<dbReference type="InterPro" id="IPR036942">
    <property type="entry name" value="Beta-barrel_TonB_sf"/>
</dbReference>
<dbReference type="AlphaFoldDB" id="A0A1W6L6C1"/>
<evidence type="ECO:0000256" key="4">
    <source>
        <dbReference type="ARBA" id="ARBA00022496"/>
    </source>
</evidence>
<dbReference type="SUPFAM" id="SSF56935">
    <property type="entry name" value="Porins"/>
    <property type="match status" value="1"/>
</dbReference>
<evidence type="ECO:0000256" key="6">
    <source>
        <dbReference type="ARBA" id="ARBA00023004"/>
    </source>
</evidence>
<keyword evidence="7" id="KW-0406">Ion transport</keyword>
<evidence type="ECO:0000256" key="2">
    <source>
        <dbReference type="ARBA" id="ARBA00022448"/>
    </source>
</evidence>
<dbReference type="PANTHER" id="PTHR32552">
    <property type="entry name" value="FERRICHROME IRON RECEPTOR-RELATED"/>
    <property type="match status" value="1"/>
</dbReference>
<keyword evidence="4" id="KW-0410">Iron transport</keyword>
<keyword evidence="10 11" id="KW-0998">Cell outer membrane</keyword>
<gene>
    <name evidence="13" type="ORF">A4W93_07375</name>
</gene>
<evidence type="ECO:0000256" key="11">
    <source>
        <dbReference type="PROSITE-ProRule" id="PRU01360"/>
    </source>
</evidence>
<dbReference type="STRING" id="946333.A4W93_07375"/>
<evidence type="ECO:0000256" key="3">
    <source>
        <dbReference type="ARBA" id="ARBA00022452"/>
    </source>
</evidence>
<keyword evidence="14" id="KW-1185">Reference proteome</keyword>
<organism evidence="13 14">
    <name type="scientific">Piscinibacter gummiphilus</name>
    <dbReference type="NCBI Taxonomy" id="946333"/>
    <lineage>
        <taxon>Bacteria</taxon>
        <taxon>Pseudomonadati</taxon>
        <taxon>Pseudomonadota</taxon>
        <taxon>Betaproteobacteria</taxon>
        <taxon>Burkholderiales</taxon>
        <taxon>Sphaerotilaceae</taxon>
        <taxon>Piscinibacter</taxon>
    </lineage>
</organism>
<protein>
    <submittedName>
        <fullName evidence="13">Uncharacterized protein</fullName>
    </submittedName>
</protein>
<evidence type="ECO:0000256" key="7">
    <source>
        <dbReference type="ARBA" id="ARBA00023065"/>
    </source>
</evidence>
<dbReference type="EMBL" id="CP015118">
    <property type="protein sequence ID" value="ARN19747.1"/>
    <property type="molecule type" value="Genomic_DNA"/>
</dbReference>
<accession>A0A1W6L6C1</accession>
<keyword evidence="8 12" id="KW-0798">TonB box</keyword>
<name>A0A1W6L6C1_9BURK</name>
<evidence type="ECO:0000256" key="5">
    <source>
        <dbReference type="ARBA" id="ARBA00022692"/>
    </source>
</evidence>
<proteinExistence type="inferred from homology"/>
<evidence type="ECO:0000313" key="13">
    <source>
        <dbReference type="EMBL" id="ARN19747.1"/>
    </source>
</evidence>
<dbReference type="PANTHER" id="PTHR32552:SF81">
    <property type="entry name" value="TONB-DEPENDENT OUTER MEMBRANE RECEPTOR"/>
    <property type="match status" value="1"/>
</dbReference>
<dbReference type="InterPro" id="IPR039426">
    <property type="entry name" value="TonB-dep_rcpt-like"/>
</dbReference>
<dbReference type="GO" id="GO:0009279">
    <property type="term" value="C:cell outer membrane"/>
    <property type="evidence" value="ECO:0007669"/>
    <property type="project" value="UniProtKB-SubCell"/>
</dbReference>
<dbReference type="Pfam" id="PF00593">
    <property type="entry name" value="TonB_dep_Rec_b-barrel"/>
    <property type="match status" value="1"/>
</dbReference>
<comment type="similarity">
    <text evidence="11 12">Belongs to the TonB-dependent receptor family.</text>
</comment>
<dbReference type="Pfam" id="PF07715">
    <property type="entry name" value="Plug"/>
    <property type="match status" value="1"/>
</dbReference>
<dbReference type="GO" id="GO:0006826">
    <property type="term" value="P:iron ion transport"/>
    <property type="evidence" value="ECO:0007669"/>
    <property type="project" value="UniProtKB-KW"/>
</dbReference>
<keyword evidence="2 11" id="KW-0813">Transport</keyword>
<evidence type="ECO:0000256" key="8">
    <source>
        <dbReference type="ARBA" id="ARBA00023077"/>
    </source>
</evidence>
<sequence>MQIAVRHHLPCPDATMTAHVPRRFLPSTVAAGCASLLAPWAAAQGAAEPVSLPEVTVTAERVENVLRRTPVSVGVVDSKEIERKGITQLNDLVGLVAGVSVPNGFSNMPQAVGIRGVGVSSPAMAQAVGIYIDDVPLIRGYATALWDLPDIERIEVLRGPQGTLYGQNATAGAVRYISIDPSADTNAWLSMGVGNLDAFEARGYANGPLGDGPLSASIAFSRKVNDGYARNATLDTDVNRIDATQFRAKLRWAASDTTSAVLAIDGLKDGSDTNTANFPAGGPPRVTYTPAGPGAFERQAGGASLKVESLLGDGLMFRSITGYRAYTDDPTIADFGGLATPQYVMSQRIEQQAFTQEFQLQGREAKRQWTVGTMFVSDRFDFQRGVDAYPAAGLVHSDARTHQETQDLGLYGQARQAVDERTGVIGGLRLYHTRQKAANAFARTDNTGTLVPVYSVDGLSTSDTGLLPRLGVDHQWSPDLYLYTSIAQGAKFGGYNRAAESVISAQTPTDPERVTTWEGGAKGRFLGGRLSANVAFFYNDYRDYLAALTNLVIGGVTVPDAVLVNAGKARTYGVDIDMAAKLSAQVDWTLSLELLKSRFDEFANPTGQASRDYVGNDLPNAPPVTLGTTLSYRQPFSNGAEANLDATLQYLKAQYTDVANTPELKAPDQTYVNLGANFIDPSRHWTFSLRVRNLFDKSYALLHTRIPVYGVHAVYYNPPRTLMFTARYDY</sequence>
<dbReference type="InterPro" id="IPR012910">
    <property type="entry name" value="Plug_dom"/>
</dbReference>
<reference evidence="13 14" key="1">
    <citation type="submission" date="2016-04" db="EMBL/GenBank/DDBJ databases">
        <title>Complete genome sequence of natural rubber-degrading, novel Gram-negative bacterium, Rhizobacter gummiphilus strain NS21.</title>
        <authorList>
            <person name="Tabata M."/>
            <person name="Kasai D."/>
            <person name="Fukuda M."/>
        </authorList>
    </citation>
    <scope>NUCLEOTIDE SEQUENCE [LARGE SCALE GENOMIC DNA]</scope>
    <source>
        <strain evidence="13 14">NS21</strain>
    </source>
</reference>
<dbReference type="Gene3D" id="2.40.170.20">
    <property type="entry name" value="TonB-dependent receptor, beta-barrel domain"/>
    <property type="match status" value="1"/>
</dbReference>
<evidence type="ECO:0000256" key="9">
    <source>
        <dbReference type="ARBA" id="ARBA00023136"/>
    </source>
</evidence>
<dbReference type="PROSITE" id="PS52016">
    <property type="entry name" value="TONB_DEPENDENT_REC_3"/>
    <property type="match status" value="1"/>
</dbReference>
<keyword evidence="9 11" id="KW-0472">Membrane</keyword>
<evidence type="ECO:0000256" key="1">
    <source>
        <dbReference type="ARBA" id="ARBA00004571"/>
    </source>
</evidence>
<evidence type="ECO:0000256" key="12">
    <source>
        <dbReference type="RuleBase" id="RU003357"/>
    </source>
</evidence>
<keyword evidence="6" id="KW-0408">Iron</keyword>